<dbReference type="Pfam" id="PF00149">
    <property type="entry name" value="Metallophos"/>
    <property type="match status" value="1"/>
</dbReference>
<dbReference type="InterPro" id="IPR029052">
    <property type="entry name" value="Metallo-depent_PP-like"/>
</dbReference>
<dbReference type="Proteomes" id="UP001470230">
    <property type="component" value="Unassembled WGS sequence"/>
</dbReference>
<sequence>MSQDVEEYESERSKLVFPILPIALLSELCDFASKIFAEEPMVVNLEGDFIIVGDLHGHILDLFRILRRFGHPPKQSYIFLGDLVDRGEFSTETVVLIYLMKCLYPENIYIIRGNHEFTELWPTCGFLSELETLYNESRNSSMIFMKSFSYLPIAATVNNKYLCVHGGIGPEMPSLSHLNFLDRPIMDFDSEPVLSIVWSDLSNSIREFAPSTRGTGYFYGDPALAAYLSSQNLELLVRGHQCVFCGVEYSLRKKCVTVFSASNYCGVTENDGGVLHVKIDEQPKSIKMKALTYIKRENALFLKSSSETSFMLSSKPISLYSDKVASIAPNKSQQNGFPKLNKNTIKKDSKSSCNNNSCPPHPDTARNHRNNDRHKDQPQLNGPCIVSSSQGFYNSFMRTPRTKQKKQIVQSAPVRKIGLQSIDEAPKVSTPQVVRPPVTTPGQRKRRTMKIGPEDGTGHSHPAAPRPLLFQ</sequence>
<comment type="similarity">
    <text evidence="8">Belongs to the PPP phosphatase family.</text>
</comment>
<keyword evidence="4" id="KW-0904">Protein phosphatase</keyword>
<evidence type="ECO:0000256" key="5">
    <source>
        <dbReference type="ARBA" id="ARBA00023211"/>
    </source>
</evidence>
<dbReference type="InterPro" id="IPR004843">
    <property type="entry name" value="Calcineurin-like_PHP"/>
</dbReference>
<comment type="catalytic activity">
    <reaction evidence="7 8">
        <text>O-phospho-L-threonyl-[protein] + H2O = L-threonyl-[protein] + phosphate</text>
        <dbReference type="Rhea" id="RHEA:47004"/>
        <dbReference type="Rhea" id="RHEA-COMP:11060"/>
        <dbReference type="Rhea" id="RHEA-COMP:11605"/>
        <dbReference type="ChEBI" id="CHEBI:15377"/>
        <dbReference type="ChEBI" id="CHEBI:30013"/>
        <dbReference type="ChEBI" id="CHEBI:43474"/>
        <dbReference type="ChEBI" id="CHEBI:61977"/>
        <dbReference type="EC" id="3.1.3.16"/>
    </reaction>
</comment>
<keyword evidence="5" id="KW-0464">Manganese</keyword>
<evidence type="ECO:0000313" key="11">
    <source>
        <dbReference type="EMBL" id="KAK8872010.1"/>
    </source>
</evidence>
<evidence type="ECO:0000256" key="3">
    <source>
        <dbReference type="ARBA" id="ARBA00022801"/>
    </source>
</evidence>
<evidence type="ECO:0000313" key="12">
    <source>
        <dbReference type="Proteomes" id="UP001470230"/>
    </source>
</evidence>
<comment type="catalytic activity">
    <reaction evidence="6">
        <text>O-phospho-L-seryl-[protein] + H2O = L-seryl-[protein] + phosphate</text>
        <dbReference type="Rhea" id="RHEA:20629"/>
        <dbReference type="Rhea" id="RHEA-COMP:9863"/>
        <dbReference type="Rhea" id="RHEA-COMP:11604"/>
        <dbReference type="ChEBI" id="CHEBI:15377"/>
        <dbReference type="ChEBI" id="CHEBI:29999"/>
        <dbReference type="ChEBI" id="CHEBI:43474"/>
        <dbReference type="ChEBI" id="CHEBI:83421"/>
        <dbReference type="EC" id="3.1.3.16"/>
    </reaction>
</comment>
<dbReference type="PANTHER" id="PTHR11668:SF300">
    <property type="entry name" value="SERINE_THREONINE-PROTEIN PHOSPHATASE"/>
    <property type="match status" value="1"/>
</dbReference>
<feature type="region of interest" description="Disordered" evidence="9">
    <location>
        <begin position="330"/>
        <end position="384"/>
    </location>
</feature>
<keyword evidence="12" id="KW-1185">Reference proteome</keyword>
<evidence type="ECO:0000256" key="2">
    <source>
        <dbReference type="ARBA" id="ARBA00022723"/>
    </source>
</evidence>
<dbReference type="InterPro" id="IPR006186">
    <property type="entry name" value="Ser/Thr-sp_prot-phosphatase"/>
</dbReference>
<evidence type="ECO:0000256" key="9">
    <source>
        <dbReference type="SAM" id="MobiDB-lite"/>
    </source>
</evidence>
<dbReference type="InterPro" id="IPR050341">
    <property type="entry name" value="PP1_catalytic_subunit"/>
</dbReference>
<evidence type="ECO:0000256" key="8">
    <source>
        <dbReference type="RuleBase" id="RU004273"/>
    </source>
</evidence>
<gene>
    <name evidence="11" type="ORF">M9Y10_007764</name>
</gene>
<accession>A0ABR2J335</accession>
<dbReference type="SMART" id="SM00156">
    <property type="entry name" value="PP2Ac"/>
    <property type="match status" value="1"/>
</dbReference>
<organism evidence="11 12">
    <name type="scientific">Tritrichomonas musculus</name>
    <dbReference type="NCBI Taxonomy" id="1915356"/>
    <lineage>
        <taxon>Eukaryota</taxon>
        <taxon>Metamonada</taxon>
        <taxon>Parabasalia</taxon>
        <taxon>Tritrichomonadida</taxon>
        <taxon>Tritrichomonadidae</taxon>
        <taxon>Tritrichomonas</taxon>
    </lineage>
</organism>
<dbReference type="PRINTS" id="PR00114">
    <property type="entry name" value="STPHPHTASE"/>
</dbReference>
<feature type="domain" description="Serine/threonine specific protein phosphatases" evidence="10">
    <location>
        <begin position="111"/>
        <end position="116"/>
    </location>
</feature>
<dbReference type="EC" id="3.1.3.16" evidence="8"/>
<dbReference type="CDD" id="cd00144">
    <property type="entry name" value="MPP_PPP_family"/>
    <property type="match status" value="1"/>
</dbReference>
<dbReference type="Gene3D" id="3.60.21.10">
    <property type="match status" value="1"/>
</dbReference>
<dbReference type="SUPFAM" id="SSF56300">
    <property type="entry name" value="Metallo-dependent phosphatases"/>
    <property type="match status" value="1"/>
</dbReference>
<evidence type="ECO:0000256" key="4">
    <source>
        <dbReference type="ARBA" id="ARBA00022912"/>
    </source>
</evidence>
<evidence type="ECO:0000256" key="7">
    <source>
        <dbReference type="ARBA" id="ARBA00048336"/>
    </source>
</evidence>
<feature type="compositionally biased region" description="Low complexity" evidence="9">
    <location>
        <begin position="428"/>
        <end position="441"/>
    </location>
</feature>
<reference evidence="11 12" key="1">
    <citation type="submission" date="2024-04" db="EMBL/GenBank/DDBJ databases">
        <title>Tritrichomonas musculus Genome.</title>
        <authorList>
            <person name="Alves-Ferreira E."/>
            <person name="Grigg M."/>
            <person name="Lorenzi H."/>
            <person name="Galac M."/>
        </authorList>
    </citation>
    <scope>NUCLEOTIDE SEQUENCE [LARGE SCALE GENOMIC DNA]</scope>
    <source>
        <strain evidence="11 12">EAF2021</strain>
    </source>
</reference>
<comment type="caution">
    <text evidence="11">The sequence shown here is derived from an EMBL/GenBank/DDBJ whole genome shotgun (WGS) entry which is preliminary data.</text>
</comment>
<comment type="cofactor">
    <cofactor evidence="1">
        <name>Mn(2+)</name>
        <dbReference type="ChEBI" id="CHEBI:29035"/>
    </cofactor>
</comment>
<protein>
    <recommendedName>
        <fullName evidence="8">Serine/threonine-protein phosphatase</fullName>
        <ecNumber evidence="8">3.1.3.16</ecNumber>
    </recommendedName>
</protein>
<feature type="compositionally biased region" description="Basic and acidic residues" evidence="9">
    <location>
        <begin position="363"/>
        <end position="377"/>
    </location>
</feature>
<keyword evidence="2" id="KW-0479">Metal-binding</keyword>
<dbReference type="PANTHER" id="PTHR11668">
    <property type="entry name" value="SERINE/THREONINE PROTEIN PHOSPHATASE"/>
    <property type="match status" value="1"/>
</dbReference>
<dbReference type="EMBL" id="JAPFFF010000013">
    <property type="protein sequence ID" value="KAK8872010.1"/>
    <property type="molecule type" value="Genomic_DNA"/>
</dbReference>
<dbReference type="PROSITE" id="PS00125">
    <property type="entry name" value="SER_THR_PHOSPHATASE"/>
    <property type="match status" value="1"/>
</dbReference>
<proteinExistence type="inferred from homology"/>
<evidence type="ECO:0000256" key="6">
    <source>
        <dbReference type="ARBA" id="ARBA00047761"/>
    </source>
</evidence>
<name>A0ABR2J335_9EUKA</name>
<keyword evidence="3 8" id="KW-0378">Hydrolase</keyword>
<feature type="region of interest" description="Disordered" evidence="9">
    <location>
        <begin position="427"/>
        <end position="471"/>
    </location>
</feature>
<evidence type="ECO:0000256" key="1">
    <source>
        <dbReference type="ARBA" id="ARBA00001936"/>
    </source>
</evidence>
<evidence type="ECO:0000259" key="10">
    <source>
        <dbReference type="PROSITE" id="PS00125"/>
    </source>
</evidence>